<dbReference type="AlphaFoldDB" id="A0A438DC36"/>
<dbReference type="EMBL" id="QGNW01001696">
    <property type="protein sequence ID" value="RVW33026.1"/>
    <property type="molecule type" value="Genomic_DNA"/>
</dbReference>
<dbReference type="Proteomes" id="UP000288805">
    <property type="component" value="Unassembled WGS sequence"/>
</dbReference>
<sequence>MQSHTEESSTSTSSIVVSSTPPLVDDIYTQVVKANLGLGSFSLSSSNGDVVKIQ</sequence>
<accession>A0A438DC36</accession>
<gene>
    <name evidence="2" type="ORF">CK203_041446</name>
    <name evidence="1" type="ORF">CK203_101242</name>
</gene>
<reference evidence="1 3" key="1">
    <citation type="journal article" date="2018" name="PLoS Genet.">
        <title>Population sequencing reveals clonal diversity and ancestral inbreeding in the grapevine cultivar Chardonnay.</title>
        <authorList>
            <person name="Roach M.J."/>
            <person name="Johnson D.L."/>
            <person name="Bohlmann J."/>
            <person name="van Vuuren H.J."/>
            <person name="Jones S.J."/>
            <person name="Pretorius I.S."/>
            <person name="Schmidt S.A."/>
            <person name="Borneman A.R."/>
        </authorList>
    </citation>
    <scope>NUCLEOTIDE SEQUENCE [LARGE SCALE GENOMIC DNA]</scope>
    <source>
        <strain evidence="3">cv. Chardonnay</strain>
        <strain evidence="1">I10V1</strain>
        <tissue evidence="1">Leaf</tissue>
    </source>
</reference>
<name>A0A438DC36_VITVI</name>
<comment type="caution">
    <text evidence="1">The sequence shown here is derived from an EMBL/GenBank/DDBJ whole genome shotgun (WGS) entry which is preliminary data.</text>
</comment>
<evidence type="ECO:0000313" key="3">
    <source>
        <dbReference type="Proteomes" id="UP000288805"/>
    </source>
</evidence>
<dbReference type="EMBL" id="QGNW01000198">
    <property type="protein sequence ID" value="RVW86037.1"/>
    <property type="molecule type" value="Genomic_DNA"/>
</dbReference>
<protein>
    <submittedName>
        <fullName evidence="1">Uncharacterized protein</fullName>
    </submittedName>
</protein>
<evidence type="ECO:0000313" key="1">
    <source>
        <dbReference type="EMBL" id="RVW33026.1"/>
    </source>
</evidence>
<proteinExistence type="predicted"/>
<organism evidence="1 3">
    <name type="scientific">Vitis vinifera</name>
    <name type="common">Grape</name>
    <dbReference type="NCBI Taxonomy" id="29760"/>
    <lineage>
        <taxon>Eukaryota</taxon>
        <taxon>Viridiplantae</taxon>
        <taxon>Streptophyta</taxon>
        <taxon>Embryophyta</taxon>
        <taxon>Tracheophyta</taxon>
        <taxon>Spermatophyta</taxon>
        <taxon>Magnoliopsida</taxon>
        <taxon>eudicotyledons</taxon>
        <taxon>Gunneridae</taxon>
        <taxon>Pentapetalae</taxon>
        <taxon>rosids</taxon>
        <taxon>Vitales</taxon>
        <taxon>Vitaceae</taxon>
        <taxon>Viteae</taxon>
        <taxon>Vitis</taxon>
    </lineage>
</organism>
<evidence type="ECO:0000313" key="2">
    <source>
        <dbReference type="EMBL" id="RVW86037.1"/>
    </source>
</evidence>